<keyword evidence="1" id="KW-1133">Transmembrane helix</keyword>
<feature type="transmembrane region" description="Helical" evidence="1">
    <location>
        <begin position="50"/>
        <end position="72"/>
    </location>
</feature>
<protein>
    <recommendedName>
        <fullName evidence="4">TM2 domain-containing protein</fullName>
    </recommendedName>
</protein>
<feature type="transmembrane region" description="Helical" evidence="1">
    <location>
        <begin position="12"/>
        <end position="30"/>
    </location>
</feature>
<dbReference type="EMBL" id="JACOPG010000001">
    <property type="protein sequence ID" value="MBC5685653.1"/>
    <property type="molecule type" value="Genomic_DNA"/>
</dbReference>
<evidence type="ECO:0000313" key="2">
    <source>
        <dbReference type="EMBL" id="MBC5685653.1"/>
    </source>
</evidence>
<evidence type="ECO:0000256" key="1">
    <source>
        <dbReference type="SAM" id="Phobius"/>
    </source>
</evidence>
<comment type="caution">
    <text evidence="2">The sequence shown here is derived from an EMBL/GenBank/DDBJ whole genome shotgun (WGS) entry which is preliminary data.</text>
</comment>
<accession>A0ABR7GEU4</accession>
<sequence>MKKNIRKVTAVLLGLLGTILAIYVGGYWLFIRPVRFLYVGFMAGTLTKKSLLICIIKIFLASTAGGGIWCIFDIIAGHFRDE</sequence>
<evidence type="ECO:0008006" key="4">
    <source>
        <dbReference type="Google" id="ProtNLM"/>
    </source>
</evidence>
<proteinExistence type="predicted"/>
<name>A0ABR7GEU4_9FIRM</name>
<keyword evidence="1" id="KW-0812">Transmembrane</keyword>
<evidence type="ECO:0000313" key="3">
    <source>
        <dbReference type="Proteomes" id="UP000643810"/>
    </source>
</evidence>
<dbReference type="Proteomes" id="UP000643810">
    <property type="component" value="Unassembled WGS sequence"/>
</dbReference>
<reference evidence="2 3" key="1">
    <citation type="submission" date="2020-08" db="EMBL/GenBank/DDBJ databases">
        <title>Genome public.</title>
        <authorList>
            <person name="Liu C."/>
            <person name="Sun Q."/>
        </authorList>
    </citation>
    <scope>NUCLEOTIDE SEQUENCE [LARGE SCALE GENOMIC DNA]</scope>
    <source>
        <strain evidence="2 3">NSJ-9</strain>
    </source>
</reference>
<dbReference type="RefSeq" id="WP_118280813.1">
    <property type="nucleotide sequence ID" value="NZ_JACOPG010000001.1"/>
</dbReference>
<gene>
    <name evidence="2" type="ORF">H8R94_03315</name>
</gene>
<keyword evidence="3" id="KW-1185">Reference proteome</keyword>
<organism evidence="2 3">
    <name type="scientific">Roseburia lenta</name>
    <dbReference type="NCBI Taxonomy" id="2763061"/>
    <lineage>
        <taxon>Bacteria</taxon>
        <taxon>Bacillati</taxon>
        <taxon>Bacillota</taxon>
        <taxon>Clostridia</taxon>
        <taxon>Lachnospirales</taxon>
        <taxon>Lachnospiraceae</taxon>
        <taxon>Roseburia</taxon>
    </lineage>
</organism>
<keyword evidence="1" id="KW-0472">Membrane</keyword>